<dbReference type="PRINTS" id="PR00260">
    <property type="entry name" value="CHEMTRNSDUCR"/>
</dbReference>
<keyword evidence="8" id="KW-1185">Reference proteome</keyword>
<evidence type="ECO:0000313" key="7">
    <source>
        <dbReference type="EMBL" id="SNX67787.1"/>
    </source>
</evidence>
<organism evidence="7 8">
    <name type="scientific">Cereibacter ovatus</name>
    <dbReference type="NCBI Taxonomy" id="439529"/>
    <lineage>
        <taxon>Bacteria</taxon>
        <taxon>Pseudomonadati</taxon>
        <taxon>Pseudomonadota</taxon>
        <taxon>Alphaproteobacteria</taxon>
        <taxon>Rhodobacterales</taxon>
        <taxon>Paracoccaceae</taxon>
        <taxon>Cereibacter</taxon>
    </lineage>
</organism>
<dbReference type="SMART" id="SM00304">
    <property type="entry name" value="HAMP"/>
    <property type="match status" value="3"/>
</dbReference>
<dbReference type="InterPro" id="IPR003660">
    <property type="entry name" value="HAMP_dom"/>
</dbReference>
<feature type="compositionally biased region" description="Low complexity" evidence="4">
    <location>
        <begin position="641"/>
        <end position="650"/>
    </location>
</feature>
<evidence type="ECO:0000256" key="2">
    <source>
        <dbReference type="ARBA" id="ARBA00029447"/>
    </source>
</evidence>
<dbReference type="AlphaFoldDB" id="A0A285CJL6"/>
<evidence type="ECO:0000259" key="5">
    <source>
        <dbReference type="PROSITE" id="PS50111"/>
    </source>
</evidence>
<reference evidence="8" key="1">
    <citation type="submission" date="2017-08" db="EMBL/GenBank/DDBJ databases">
        <authorList>
            <person name="Varghese N."/>
            <person name="Submissions S."/>
        </authorList>
    </citation>
    <scope>NUCLEOTIDE SEQUENCE [LARGE SCALE GENOMIC DNA]</scope>
    <source>
        <strain evidence="8">JA234</strain>
    </source>
</reference>
<dbReference type="OrthoDB" id="354287at2"/>
<evidence type="ECO:0000256" key="4">
    <source>
        <dbReference type="SAM" id="MobiDB-lite"/>
    </source>
</evidence>
<feature type="compositionally biased region" description="Basic and acidic residues" evidence="4">
    <location>
        <begin position="658"/>
        <end position="668"/>
    </location>
</feature>
<accession>A0A285CJL6</accession>
<feature type="compositionally biased region" description="Low complexity" evidence="4">
    <location>
        <begin position="33"/>
        <end position="77"/>
    </location>
</feature>
<dbReference type="GO" id="GO:0006935">
    <property type="term" value="P:chemotaxis"/>
    <property type="evidence" value="ECO:0007669"/>
    <property type="project" value="UniProtKB-KW"/>
</dbReference>
<name>A0A285CJL6_9RHOB</name>
<dbReference type="Proteomes" id="UP000219467">
    <property type="component" value="Unassembled WGS sequence"/>
</dbReference>
<dbReference type="Pfam" id="PF18575">
    <property type="entry name" value="HAMP_N3"/>
    <property type="match status" value="2"/>
</dbReference>
<dbReference type="EMBL" id="OAOQ01000001">
    <property type="protein sequence ID" value="SNX67787.1"/>
    <property type="molecule type" value="Genomic_DNA"/>
</dbReference>
<evidence type="ECO:0000259" key="6">
    <source>
        <dbReference type="PROSITE" id="PS50885"/>
    </source>
</evidence>
<protein>
    <submittedName>
        <fullName evidence="7">Methyl-accepting chemotaxis protein</fullName>
    </submittedName>
</protein>
<feature type="domain" description="HAMP" evidence="6">
    <location>
        <begin position="203"/>
        <end position="260"/>
    </location>
</feature>
<keyword evidence="3" id="KW-0807">Transducer</keyword>
<comment type="similarity">
    <text evidence="2">Belongs to the methyl-accepting chemotaxis (MCP) protein family.</text>
</comment>
<dbReference type="PANTHER" id="PTHR43531">
    <property type="entry name" value="PROTEIN ICFG"/>
    <property type="match status" value="1"/>
</dbReference>
<dbReference type="Pfam" id="PF00015">
    <property type="entry name" value="MCPsignal"/>
    <property type="match status" value="1"/>
</dbReference>
<dbReference type="GO" id="GO:0007165">
    <property type="term" value="P:signal transduction"/>
    <property type="evidence" value="ECO:0007669"/>
    <property type="project" value="UniProtKB-KW"/>
</dbReference>
<dbReference type="InterPro" id="IPR004090">
    <property type="entry name" value="Chemotax_Me-accpt_rcpt"/>
</dbReference>
<evidence type="ECO:0000313" key="8">
    <source>
        <dbReference type="Proteomes" id="UP000219467"/>
    </source>
</evidence>
<dbReference type="GO" id="GO:0004888">
    <property type="term" value="F:transmembrane signaling receptor activity"/>
    <property type="evidence" value="ECO:0007669"/>
    <property type="project" value="InterPro"/>
</dbReference>
<feature type="region of interest" description="Disordered" evidence="4">
    <location>
        <begin position="641"/>
        <end position="668"/>
    </location>
</feature>
<dbReference type="Pfam" id="PF00672">
    <property type="entry name" value="HAMP"/>
    <property type="match status" value="1"/>
</dbReference>
<dbReference type="CDD" id="cd11386">
    <property type="entry name" value="MCP_signal"/>
    <property type="match status" value="1"/>
</dbReference>
<dbReference type="PANTHER" id="PTHR43531:SF11">
    <property type="entry name" value="METHYL-ACCEPTING CHEMOTAXIS PROTEIN 3"/>
    <property type="match status" value="1"/>
</dbReference>
<proteinExistence type="inferred from homology"/>
<dbReference type="PROSITE" id="PS50111">
    <property type="entry name" value="CHEMOTAXIS_TRANSDUC_2"/>
    <property type="match status" value="1"/>
</dbReference>
<dbReference type="GO" id="GO:0005886">
    <property type="term" value="C:plasma membrane"/>
    <property type="evidence" value="ECO:0007669"/>
    <property type="project" value="TreeGrafter"/>
</dbReference>
<dbReference type="InterPro" id="IPR051310">
    <property type="entry name" value="MCP_chemotaxis"/>
</dbReference>
<dbReference type="Gene3D" id="1.20.120.1530">
    <property type="match status" value="2"/>
</dbReference>
<keyword evidence="1" id="KW-0145">Chemotaxis</keyword>
<feature type="compositionally biased region" description="Low complexity" evidence="4">
    <location>
        <begin position="88"/>
        <end position="98"/>
    </location>
</feature>
<dbReference type="InterPro" id="IPR004089">
    <property type="entry name" value="MCPsignal_dom"/>
</dbReference>
<gene>
    <name evidence="7" type="ORF">SAMN05878503_101425</name>
</gene>
<dbReference type="Gene3D" id="1.10.287.950">
    <property type="entry name" value="Methyl-accepting chemotaxis protein"/>
    <property type="match status" value="1"/>
</dbReference>
<sequence length="668" mass="70265">MTRRPKKTAPAPAAASGGRLTNDPLDWLAAQGTAPETPQAEAADPETAAAEAVATSAPATAAPEAAPAKPGRAPARTRTAKMTTEKTPASAPAPAAASAVVRSDIERLLGDMKAMARAHVEGDISHFMDPSAYPEDMGAVAQLVNEMVQSHIGTIAEALVCVRKMGEGDLDAPVSRFPGGKAAANDAIEAVRASLRRAHDERAEQAAYINRLLAEAKAMSAAHIAGDVDVRMKTAGYPAELVQVADALNEMVEAQVQSIEEAIRCFEAIGEGNFDAPMRQWPGKKVMVNRVIDRFRTNMRAVTAEIALLSDSIVEGRLDREVDLSKFTGDFVEIVRSFERTYASLNGVFHSLSVQLEQTAQTVLQVSQASQSLATNSAVQSSSVDEVSASAEETDSQVKANAAAARSASLLVEGAATVAAEGREKVNEMVQAMDGIRVSSQGIAKIIKVIDEIAFQTNLLALNAAVEAARAGQHGRGFAVVAHEVRNLAGRSAKAARETSELIEDSGSRVQAGVRIAHETSRSFVSIVDDIEKVKMLVHDIARASDEQTRGVAQISTAIGEVAKSALSTSQQADELASSATQMQSATEAMRSEIGRFKLRKLKTETAALPSLDALSPDMLAQLQQMVAAQMGLAVRPAVGPAGAARPGAANGHASNPTDRDERGFADF</sequence>
<dbReference type="RefSeq" id="WP_097029011.1">
    <property type="nucleotide sequence ID" value="NZ_OAOQ01000001.1"/>
</dbReference>
<dbReference type="InterPro" id="IPR041395">
    <property type="entry name" value="McpB_HAMP_3rd"/>
</dbReference>
<dbReference type="SMART" id="SM00283">
    <property type="entry name" value="MA"/>
    <property type="match status" value="1"/>
</dbReference>
<feature type="domain" description="Methyl-accepting transducer" evidence="5">
    <location>
        <begin position="355"/>
        <end position="577"/>
    </location>
</feature>
<dbReference type="PROSITE" id="PS50885">
    <property type="entry name" value="HAMP"/>
    <property type="match status" value="1"/>
</dbReference>
<feature type="region of interest" description="Disordered" evidence="4">
    <location>
        <begin position="1"/>
        <end position="98"/>
    </location>
</feature>
<dbReference type="SUPFAM" id="SSF58104">
    <property type="entry name" value="Methyl-accepting chemotaxis protein (MCP) signaling domain"/>
    <property type="match status" value="1"/>
</dbReference>
<evidence type="ECO:0000256" key="3">
    <source>
        <dbReference type="PROSITE-ProRule" id="PRU00284"/>
    </source>
</evidence>
<evidence type="ECO:0000256" key="1">
    <source>
        <dbReference type="ARBA" id="ARBA00022500"/>
    </source>
</evidence>